<dbReference type="InterPro" id="IPR015421">
    <property type="entry name" value="PyrdxlP-dep_Trfase_major"/>
</dbReference>
<evidence type="ECO:0008006" key="3">
    <source>
        <dbReference type="Google" id="ProtNLM"/>
    </source>
</evidence>
<dbReference type="Gene3D" id="3.40.640.10">
    <property type="entry name" value="Type I PLP-dependent aspartate aminotransferase-like (Major domain)"/>
    <property type="match status" value="1"/>
</dbReference>
<sequence length="343" mass="38221">MTFLPPLADAACFAPPSIKALADATPLFSPEPAKACAYSSLLYNRARHALFHIGMAIDAKRIWVPAYHCPAMVEPFIAAGMQVAFYPVNTNLSADLNFLGGRLEQQDALLGVRYFGFDSGVPELAELCQKTGALLIEDLAHAAVVDKLYGQLAVTSLVKFYPVQVGAELLIADGALSADDLNAHYRQLPGALSNKWQSLVQAVQQRLHMKVASGYRYFDARDVSRLHATNTRQYLETRPARQISEKRRANYMQMAKRLADSSYGSPLFPVLPEQVTPYVLPFLLSDESGFNHIRQHGVQIYRWEELVPGECQVSMDYRRHLVQLPCHQGLEQSQIDFIVGLLD</sequence>
<proteinExistence type="predicted"/>
<evidence type="ECO:0000313" key="2">
    <source>
        <dbReference type="Proteomes" id="UP000606935"/>
    </source>
</evidence>
<dbReference type="Proteomes" id="UP000606935">
    <property type="component" value="Unassembled WGS sequence"/>
</dbReference>
<reference evidence="1" key="1">
    <citation type="journal article" date="2014" name="Int. J. Syst. Evol. Microbiol.">
        <title>Complete genome sequence of Corynebacterium casei LMG S-19264T (=DSM 44701T), isolated from a smear-ripened cheese.</title>
        <authorList>
            <consortium name="US DOE Joint Genome Institute (JGI-PGF)"/>
            <person name="Walter F."/>
            <person name="Albersmeier A."/>
            <person name="Kalinowski J."/>
            <person name="Ruckert C."/>
        </authorList>
    </citation>
    <scope>NUCLEOTIDE SEQUENCE</scope>
    <source>
        <strain evidence="1">CGMCC 1.7086</strain>
    </source>
</reference>
<organism evidence="1 2">
    <name type="scientific">Bowmanella pacifica</name>
    <dbReference type="NCBI Taxonomy" id="502051"/>
    <lineage>
        <taxon>Bacteria</taxon>
        <taxon>Pseudomonadati</taxon>
        <taxon>Pseudomonadota</taxon>
        <taxon>Gammaproteobacteria</taxon>
        <taxon>Alteromonadales</taxon>
        <taxon>Alteromonadaceae</taxon>
        <taxon>Bowmanella</taxon>
    </lineage>
</organism>
<evidence type="ECO:0000313" key="1">
    <source>
        <dbReference type="EMBL" id="GGO63767.1"/>
    </source>
</evidence>
<dbReference type="SUPFAM" id="SSF53383">
    <property type="entry name" value="PLP-dependent transferases"/>
    <property type="match status" value="1"/>
</dbReference>
<gene>
    <name evidence="1" type="ORF">GCM10010982_01570</name>
</gene>
<dbReference type="EMBL" id="BMLS01000001">
    <property type="protein sequence ID" value="GGO63767.1"/>
    <property type="molecule type" value="Genomic_DNA"/>
</dbReference>
<keyword evidence="2" id="KW-1185">Reference proteome</keyword>
<dbReference type="InterPro" id="IPR015424">
    <property type="entry name" value="PyrdxlP-dep_Trfase"/>
</dbReference>
<dbReference type="RefSeq" id="WP_188688856.1">
    <property type="nucleotide sequence ID" value="NZ_BMLS01000001.1"/>
</dbReference>
<dbReference type="AlphaFoldDB" id="A0A917YRT3"/>
<accession>A0A917YRT3</accession>
<protein>
    <recommendedName>
        <fullName evidence="3">DegT/DnrJ/EryC1/StrS aminotransferase family protein</fullName>
    </recommendedName>
</protein>
<name>A0A917YRT3_9ALTE</name>
<reference evidence="1" key="2">
    <citation type="submission" date="2020-09" db="EMBL/GenBank/DDBJ databases">
        <authorList>
            <person name="Sun Q."/>
            <person name="Zhou Y."/>
        </authorList>
    </citation>
    <scope>NUCLEOTIDE SEQUENCE</scope>
    <source>
        <strain evidence="1">CGMCC 1.7086</strain>
    </source>
</reference>
<comment type="caution">
    <text evidence="1">The sequence shown here is derived from an EMBL/GenBank/DDBJ whole genome shotgun (WGS) entry which is preliminary data.</text>
</comment>